<evidence type="ECO:0000259" key="2">
    <source>
        <dbReference type="PROSITE" id="PS50097"/>
    </source>
</evidence>
<dbReference type="Gene3D" id="3.30.710.10">
    <property type="entry name" value="Potassium Channel Kv1.1, Chain A"/>
    <property type="match status" value="1"/>
</dbReference>
<dbReference type="PROSITE" id="PS50097">
    <property type="entry name" value="BTB"/>
    <property type="match status" value="1"/>
</dbReference>
<dbReference type="SUPFAM" id="SSF54695">
    <property type="entry name" value="POZ domain"/>
    <property type="match status" value="1"/>
</dbReference>
<dbReference type="VEuPathDB" id="FungiDB:C8Q69DRAFT_516927"/>
<dbReference type="InterPro" id="IPR011333">
    <property type="entry name" value="SKP1/BTB/POZ_sf"/>
</dbReference>
<keyword evidence="4" id="KW-1185">Reference proteome</keyword>
<evidence type="ECO:0000313" key="4">
    <source>
        <dbReference type="Proteomes" id="UP000283841"/>
    </source>
</evidence>
<dbReference type="PANTHER" id="PTHR47843">
    <property type="entry name" value="BTB DOMAIN-CONTAINING PROTEIN-RELATED"/>
    <property type="match status" value="1"/>
</dbReference>
<feature type="region of interest" description="Disordered" evidence="1">
    <location>
        <begin position="90"/>
        <end position="112"/>
    </location>
</feature>
<proteinExistence type="predicted"/>
<reference evidence="3 4" key="1">
    <citation type="journal article" date="2018" name="Front. Microbiol.">
        <title>Genomic and genetic insights into a cosmopolitan fungus, Paecilomyces variotii (Eurotiales).</title>
        <authorList>
            <person name="Urquhart A.S."/>
            <person name="Mondo S.J."/>
            <person name="Makela M.R."/>
            <person name="Hane J.K."/>
            <person name="Wiebenga A."/>
            <person name="He G."/>
            <person name="Mihaltcheva S."/>
            <person name="Pangilinan J."/>
            <person name="Lipzen A."/>
            <person name="Barry K."/>
            <person name="de Vries R.P."/>
            <person name="Grigoriev I.V."/>
            <person name="Idnurm A."/>
        </authorList>
    </citation>
    <scope>NUCLEOTIDE SEQUENCE [LARGE SCALE GENOMIC DNA]</scope>
    <source>
        <strain evidence="3 4">CBS 101075</strain>
    </source>
</reference>
<organism evidence="3 4">
    <name type="scientific">Byssochlamys spectabilis</name>
    <name type="common">Paecilomyces variotii</name>
    <dbReference type="NCBI Taxonomy" id="264951"/>
    <lineage>
        <taxon>Eukaryota</taxon>
        <taxon>Fungi</taxon>
        <taxon>Dikarya</taxon>
        <taxon>Ascomycota</taxon>
        <taxon>Pezizomycotina</taxon>
        <taxon>Eurotiomycetes</taxon>
        <taxon>Eurotiomycetidae</taxon>
        <taxon>Eurotiales</taxon>
        <taxon>Thermoascaceae</taxon>
        <taxon>Paecilomyces</taxon>
    </lineage>
</organism>
<evidence type="ECO:0000256" key="1">
    <source>
        <dbReference type="SAM" id="MobiDB-lite"/>
    </source>
</evidence>
<feature type="domain" description="BTB" evidence="2">
    <location>
        <begin position="21"/>
        <end position="88"/>
    </location>
</feature>
<dbReference type="AlphaFoldDB" id="A0A443I1U5"/>
<dbReference type="Proteomes" id="UP000283841">
    <property type="component" value="Unassembled WGS sequence"/>
</dbReference>
<comment type="caution">
    <text evidence="3">The sequence shown here is derived from an EMBL/GenBank/DDBJ whole genome shotgun (WGS) entry which is preliminary data.</text>
</comment>
<sequence length="289" mass="32195">MSSEMAFEESMKKLLLHGDYSDMKVTCQGFTFNVHRAIVCSQSHFFASALNAGFEESMTRIVNLPDDDPGTIERVLSFLYLQKYNQNGHIVPMDDDAEPKKPETELSESDIENSVSEDYAGCSADVEDKRAIAYNNIRVYIAADKYGIAPLKSLAGKQFASWTSSNWNSEAFDDIVQEVMTYVPPHDLHLRDVVIETISKNIISLVKKGSIFQLMDTHGSLGSAVIAKLVQSDRVMATETEKHAVLDKFAQKLNGRRSCRHCGGAMNVRIEKGECLDGIIRCASCNTRH</sequence>
<name>A0A443I1U5_BYSSP</name>
<dbReference type="RefSeq" id="XP_028487678.1">
    <property type="nucleotide sequence ID" value="XM_028633403.1"/>
</dbReference>
<evidence type="ECO:0000313" key="3">
    <source>
        <dbReference type="EMBL" id="RWQ98033.1"/>
    </source>
</evidence>
<dbReference type="Pfam" id="PF00651">
    <property type="entry name" value="BTB"/>
    <property type="match status" value="1"/>
</dbReference>
<dbReference type="InterPro" id="IPR000210">
    <property type="entry name" value="BTB/POZ_dom"/>
</dbReference>
<dbReference type="PANTHER" id="PTHR47843:SF5">
    <property type="entry name" value="BTB_POZ DOMAIN PROTEIN"/>
    <property type="match status" value="1"/>
</dbReference>
<accession>A0A443I1U5</accession>
<dbReference type="GeneID" id="39602680"/>
<gene>
    <name evidence="3" type="ORF">C8Q69DRAFT_516927</name>
</gene>
<dbReference type="EMBL" id="RCNU01000002">
    <property type="protein sequence ID" value="RWQ98033.1"/>
    <property type="molecule type" value="Genomic_DNA"/>
</dbReference>
<protein>
    <recommendedName>
        <fullName evidence="2">BTB domain-containing protein</fullName>
    </recommendedName>
</protein>
<dbReference type="CDD" id="cd18186">
    <property type="entry name" value="BTB_POZ_ZBTB_KLHL-like"/>
    <property type="match status" value="1"/>
</dbReference>